<feature type="transmembrane region" description="Helical" evidence="19">
    <location>
        <begin position="238"/>
        <end position="260"/>
    </location>
</feature>
<evidence type="ECO:0000256" key="11">
    <source>
        <dbReference type="ARBA" id="ARBA00022842"/>
    </source>
</evidence>
<feature type="transmembrane region" description="Helical" evidence="19">
    <location>
        <begin position="38"/>
        <end position="59"/>
    </location>
</feature>
<dbReference type="Proteomes" id="UP000198324">
    <property type="component" value="Unassembled WGS sequence"/>
</dbReference>
<evidence type="ECO:0000256" key="4">
    <source>
        <dbReference type="ARBA" id="ARBA00010561"/>
    </source>
</evidence>
<comment type="pathway">
    <text evidence="3 19">Cofactor biosynthesis; adenosylcobalamin biosynthesis; adenosylcobalamin from cob(II)yrinate a,c-diamide: step 7/7.</text>
</comment>
<comment type="cofactor">
    <cofactor evidence="1 19">
        <name>Mg(2+)</name>
        <dbReference type="ChEBI" id="CHEBI:18420"/>
    </cofactor>
</comment>
<feature type="transmembrane region" description="Helical" evidence="19">
    <location>
        <begin position="6"/>
        <end position="26"/>
    </location>
</feature>
<dbReference type="InterPro" id="IPR003805">
    <property type="entry name" value="CobS"/>
</dbReference>
<evidence type="ECO:0000256" key="2">
    <source>
        <dbReference type="ARBA" id="ARBA00004651"/>
    </source>
</evidence>
<keyword evidence="9 19" id="KW-0808">Transferase</keyword>
<dbReference type="HAMAP" id="MF_00719">
    <property type="entry name" value="CobS"/>
    <property type="match status" value="1"/>
</dbReference>
<evidence type="ECO:0000256" key="10">
    <source>
        <dbReference type="ARBA" id="ARBA00022692"/>
    </source>
</evidence>
<comment type="subcellular location">
    <subcellularLocation>
        <location evidence="2 19">Cell membrane</location>
        <topology evidence="2 19">Multi-pass membrane protein</topology>
    </subcellularLocation>
</comment>
<keyword evidence="10 19" id="KW-0812">Transmembrane</keyword>
<evidence type="ECO:0000256" key="5">
    <source>
        <dbReference type="ARBA" id="ARBA00013200"/>
    </source>
</evidence>
<dbReference type="GO" id="GO:0051073">
    <property type="term" value="F:adenosylcobinamide-GDP ribazoletransferase activity"/>
    <property type="evidence" value="ECO:0007669"/>
    <property type="project" value="UniProtKB-UniRule"/>
</dbReference>
<evidence type="ECO:0000256" key="8">
    <source>
        <dbReference type="ARBA" id="ARBA00022573"/>
    </source>
</evidence>
<accession>A0A239A689</accession>
<gene>
    <name evidence="19" type="primary">cobS</name>
    <name evidence="20" type="ORF">SAMN04488503_1833</name>
</gene>
<protein>
    <recommendedName>
        <fullName evidence="6 19">Adenosylcobinamide-GDP ribazoletransferase</fullName>
        <ecNumber evidence="5 19">2.7.8.26</ecNumber>
    </recommendedName>
    <alternativeName>
        <fullName evidence="16 19">Cobalamin synthase</fullName>
    </alternativeName>
    <alternativeName>
        <fullName evidence="15 19">Cobalamin-5'-phosphate synthase</fullName>
    </alternativeName>
</protein>
<evidence type="ECO:0000256" key="14">
    <source>
        <dbReference type="ARBA" id="ARBA00025228"/>
    </source>
</evidence>
<evidence type="ECO:0000256" key="13">
    <source>
        <dbReference type="ARBA" id="ARBA00023136"/>
    </source>
</evidence>
<reference evidence="20 21" key="1">
    <citation type="submission" date="2017-06" db="EMBL/GenBank/DDBJ databases">
        <authorList>
            <person name="Kim H.J."/>
            <person name="Triplett B.A."/>
        </authorList>
    </citation>
    <scope>NUCLEOTIDE SEQUENCE [LARGE SCALE GENOMIC DNA]</scope>
    <source>
        <strain evidence="20 21">DSM 13116</strain>
    </source>
</reference>
<dbReference type="EMBL" id="FZOC01000003">
    <property type="protein sequence ID" value="SNR90608.1"/>
    <property type="molecule type" value="Genomic_DNA"/>
</dbReference>
<dbReference type="GO" id="GO:0009236">
    <property type="term" value="P:cobalamin biosynthetic process"/>
    <property type="evidence" value="ECO:0007669"/>
    <property type="project" value="UniProtKB-UniRule"/>
</dbReference>
<evidence type="ECO:0000256" key="9">
    <source>
        <dbReference type="ARBA" id="ARBA00022679"/>
    </source>
</evidence>
<dbReference type="UniPathway" id="UPA00148">
    <property type="reaction ID" value="UER00238"/>
</dbReference>
<comment type="similarity">
    <text evidence="4 19">Belongs to the CobS family.</text>
</comment>
<evidence type="ECO:0000256" key="12">
    <source>
        <dbReference type="ARBA" id="ARBA00022989"/>
    </source>
</evidence>
<organism evidence="20 21">
    <name type="scientific">Humidesulfovibrio mexicanus</name>
    <dbReference type="NCBI Taxonomy" id="147047"/>
    <lineage>
        <taxon>Bacteria</taxon>
        <taxon>Pseudomonadati</taxon>
        <taxon>Thermodesulfobacteriota</taxon>
        <taxon>Desulfovibrionia</taxon>
        <taxon>Desulfovibrionales</taxon>
        <taxon>Desulfovibrionaceae</taxon>
        <taxon>Humidesulfovibrio</taxon>
    </lineage>
</organism>
<dbReference type="GO" id="GO:0005886">
    <property type="term" value="C:plasma membrane"/>
    <property type="evidence" value="ECO:0007669"/>
    <property type="project" value="UniProtKB-SubCell"/>
</dbReference>
<keyword evidence="8 19" id="KW-0169">Cobalamin biosynthesis</keyword>
<name>A0A239A689_9BACT</name>
<evidence type="ECO:0000256" key="18">
    <source>
        <dbReference type="ARBA" id="ARBA00049504"/>
    </source>
</evidence>
<evidence type="ECO:0000256" key="15">
    <source>
        <dbReference type="ARBA" id="ARBA00032605"/>
    </source>
</evidence>
<keyword evidence="21" id="KW-1185">Reference proteome</keyword>
<feature type="transmembrane region" description="Helical" evidence="19">
    <location>
        <begin position="178"/>
        <end position="199"/>
    </location>
</feature>
<feature type="transmembrane region" description="Helical" evidence="19">
    <location>
        <begin position="65"/>
        <end position="84"/>
    </location>
</feature>
<dbReference type="Pfam" id="PF02654">
    <property type="entry name" value="CobS"/>
    <property type="match status" value="1"/>
</dbReference>
<evidence type="ECO:0000256" key="1">
    <source>
        <dbReference type="ARBA" id="ARBA00001946"/>
    </source>
</evidence>
<dbReference type="EC" id="2.7.8.26" evidence="5 19"/>
<evidence type="ECO:0000256" key="17">
    <source>
        <dbReference type="ARBA" id="ARBA00048623"/>
    </source>
</evidence>
<keyword evidence="7 19" id="KW-1003">Cell membrane</keyword>
<evidence type="ECO:0000256" key="16">
    <source>
        <dbReference type="ARBA" id="ARBA00032853"/>
    </source>
</evidence>
<dbReference type="PANTHER" id="PTHR34148">
    <property type="entry name" value="ADENOSYLCOBINAMIDE-GDP RIBAZOLETRANSFERASE"/>
    <property type="match status" value="1"/>
</dbReference>
<proteinExistence type="inferred from homology"/>
<evidence type="ECO:0000313" key="21">
    <source>
        <dbReference type="Proteomes" id="UP000198324"/>
    </source>
</evidence>
<comment type="catalytic activity">
    <reaction evidence="18 19">
        <text>alpha-ribazole 5'-phosphate + adenosylcob(III)inamide-GDP = adenosylcob(III)alamin 5'-phosphate + GMP + H(+)</text>
        <dbReference type="Rhea" id="RHEA:23560"/>
        <dbReference type="ChEBI" id="CHEBI:15378"/>
        <dbReference type="ChEBI" id="CHEBI:57918"/>
        <dbReference type="ChEBI" id="CHEBI:58115"/>
        <dbReference type="ChEBI" id="CHEBI:60487"/>
        <dbReference type="ChEBI" id="CHEBI:60493"/>
        <dbReference type="EC" id="2.7.8.26"/>
    </reaction>
</comment>
<keyword evidence="13 19" id="KW-0472">Membrane</keyword>
<dbReference type="GO" id="GO:0008818">
    <property type="term" value="F:cobalamin 5'-phosphate synthase activity"/>
    <property type="evidence" value="ECO:0007669"/>
    <property type="project" value="UniProtKB-UniRule"/>
</dbReference>
<sequence>MGLTPVAAHAPARFLAALAFLSRLAPARVVPEADMRRLMFHLPLCGLVIGLAACAPAMLSASFGLFAASPLIPAWLCVLLAAWLTRGLHLDGLADIMDAAGQHLDPERFWTIIKDSRSGAFGVMAVALATLGQAALLAEALRTAKGLDLLALPWCLVFGRSCAVLLGRAGRGLARPGLGGLFLSGATNGAAAWALVLALGPALAFWPLATVLAAGMALAALCALLRLARAVGGLNGDFLGAAIVLGETAAAAGLALAAQFPLPHP</sequence>
<evidence type="ECO:0000256" key="7">
    <source>
        <dbReference type="ARBA" id="ARBA00022475"/>
    </source>
</evidence>
<keyword evidence="11 19" id="KW-0460">Magnesium</keyword>
<dbReference type="AlphaFoldDB" id="A0A239A689"/>
<feature type="transmembrane region" description="Helical" evidence="19">
    <location>
        <begin position="118"/>
        <end position="137"/>
    </location>
</feature>
<dbReference type="PANTHER" id="PTHR34148:SF1">
    <property type="entry name" value="ADENOSYLCOBINAMIDE-GDP RIBAZOLETRANSFERASE"/>
    <property type="match status" value="1"/>
</dbReference>
<evidence type="ECO:0000313" key="20">
    <source>
        <dbReference type="EMBL" id="SNR90608.1"/>
    </source>
</evidence>
<evidence type="ECO:0000256" key="19">
    <source>
        <dbReference type="HAMAP-Rule" id="MF_00719"/>
    </source>
</evidence>
<feature type="transmembrane region" description="Helical" evidence="19">
    <location>
        <begin position="205"/>
        <end position="226"/>
    </location>
</feature>
<comment type="catalytic activity">
    <reaction evidence="17 19">
        <text>alpha-ribazole + adenosylcob(III)inamide-GDP = adenosylcob(III)alamin + GMP + H(+)</text>
        <dbReference type="Rhea" id="RHEA:16049"/>
        <dbReference type="ChEBI" id="CHEBI:10329"/>
        <dbReference type="ChEBI" id="CHEBI:15378"/>
        <dbReference type="ChEBI" id="CHEBI:18408"/>
        <dbReference type="ChEBI" id="CHEBI:58115"/>
        <dbReference type="ChEBI" id="CHEBI:60487"/>
        <dbReference type="EC" id="2.7.8.26"/>
    </reaction>
</comment>
<evidence type="ECO:0000256" key="6">
    <source>
        <dbReference type="ARBA" id="ARBA00015850"/>
    </source>
</evidence>
<comment type="function">
    <text evidence="14 19">Joins adenosylcobinamide-GDP and alpha-ribazole to generate adenosylcobalamin (Ado-cobalamin). Also synthesizes adenosylcobalamin 5'-phosphate from adenosylcobinamide-GDP and alpha-ribazole 5'-phosphate.</text>
</comment>
<evidence type="ECO:0000256" key="3">
    <source>
        <dbReference type="ARBA" id="ARBA00004663"/>
    </source>
</evidence>
<feature type="transmembrane region" description="Helical" evidence="19">
    <location>
        <begin position="149"/>
        <end position="166"/>
    </location>
</feature>
<keyword evidence="12 19" id="KW-1133">Transmembrane helix</keyword>